<proteinExistence type="predicted"/>
<gene>
    <name evidence="2" type="ORF">MNR06_03055</name>
</gene>
<feature type="chain" id="PRO_5045896539" description="DUF3108 domain-containing protein" evidence="1">
    <location>
        <begin position="21"/>
        <end position="236"/>
    </location>
</feature>
<evidence type="ECO:0000313" key="2">
    <source>
        <dbReference type="EMBL" id="UOF01931.1"/>
    </source>
</evidence>
<feature type="signal peptide" evidence="1">
    <location>
        <begin position="1"/>
        <end position="20"/>
    </location>
</feature>
<organism evidence="2 3">
    <name type="scientific">Bdellovibrio reynosensis</name>
    <dbReference type="NCBI Taxonomy" id="2835041"/>
    <lineage>
        <taxon>Bacteria</taxon>
        <taxon>Pseudomonadati</taxon>
        <taxon>Bdellovibrionota</taxon>
        <taxon>Bdellovibrionia</taxon>
        <taxon>Bdellovibrionales</taxon>
        <taxon>Pseudobdellovibrionaceae</taxon>
        <taxon>Bdellovibrio</taxon>
    </lineage>
</organism>
<dbReference type="EMBL" id="CP093442">
    <property type="protein sequence ID" value="UOF01931.1"/>
    <property type="molecule type" value="Genomic_DNA"/>
</dbReference>
<keyword evidence="3" id="KW-1185">Reference proteome</keyword>
<sequence length="236" mass="26828">MSIFFIFLLPFLTLAQGATMANIHELNTKEERKLFTLSIETSEKADGVHTLATFRDLQGKEVITEKGHLQGSKILSYEINQGQTQEKGRFKVEGDKIRFEYEGPNGRKKEAEEKVKGFVLSTANFNAFVKENWQALASGKEMDVRFAVWDRLETVGFTLKKVRETSEGSNKWIELRMKPTSFVIAALVDPIFLLYSTTDQSLLQMKGRVAPKQFKDGKWKDLDAKVFYTSNAPVSN</sequence>
<evidence type="ECO:0008006" key="4">
    <source>
        <dbReference type="Google" id="ProtNLM"/>
    </source>
</evidence>
<evidence type="ECO:0000313" key="3">
    <source>
        <dbReference type="Proteomes" id="UP000830116"/>
    </source>
</evidence>
<dbReference type="Proteomes" id="UP000830116">
    <property type="component" value="Chromosome"/>
</dbReference>
<evidence type="ECO:0000256" key="1">
    <source>
        <dbReference type="SAM" id="SignalP"/>
    </source>
</evidence>
<dbReference type="RefSeq" id="WP_243538550.1">
    <property type="nucleotide sequence ID" value="NZ_CP093442.1"/>
</dbReference>
<name>A0ABY4CDW5_9BACT</name>
<accession>A0ABY4CDW5</accession>
<reference evidence="2" key="1">
    <citation type="submission" date="2022-03" db="EMBL/GenBank/DDBJ databases">
        <title>Genome Identification and Characterization of new species Bdellovibrio reynosense LBG001 sp. nov. from a Mexico soil sample.</title>
        <authorList>
            <person name="Camilli A."/>
            <person name="Ajao Y."/>
            <person name="Guo X."/>
        </authorList>
    </citation>
    <scope>NUCLEOTIDE SEQUENCE</scope>
    <source>
        <strain evidence="2">LBG001</strain>
    </source>
</reference>
<protein>
    <recommendedName>
        <fullName evidence="4">DUF3108 domain-containing protein</fullName>
    </recommendedName>
</protein>
<keyword evidence="1" id="KW-0732">Signal</keyword>